<organism evidence="1 2">
    <name type="scientific">Kluyveromyces marxianus</name>
    <name type="common">Yeast</name>
    <name type="synonym">Candida kefyr</name>
    <dbReference type="NCBI Taxonomy" id="4911"/>
    <lineage>
        <taxon>Eukaryota</taxon>
        <taxon>Fungi</taxon>
        <taxon>Dikarya</taxon>
        <taxon>Ascomycota</taxon>
        <taxon>Saccharomycotina</taxon>
        <taxon>Saccharomycetes</taxon>
        <taxon>Saccharomycetales</taxon>
        <taxon>Saccharomycetaceae</taxon>
        <taxon>Kluyveromyces</taxon>
    </lineage>
</organism>
<evidence type="ECO:0000313" key="2">
    <source>
        <dbReference type="Proteomes" id="UP000422736"/>
    </source>
</evidence>
<evidence type="ECO:0000313" key="1">
    <source>
        <dbReference type="EMBL" id="QGN18047.1"/>
    </source>
</evidence>
<name>A0ABX6F107_KLUMA</name>
<protein>
    <submittedName>
        <fullName evidence="1">Uncharacterized protein</fullName>
    </submittedName>
</protein>
<proteinExistence type="predicted"/>
<keyword evidence="2" id="KW-1185">Reference proteome</keyword>
<accession>A0ABX6F107</accession>
<gene>
    <name evidence="1" type="ORF">FIM1_4364</name>
</gene>
<sequence length="70" mass="8366">MLFTKHLLQQQASSNAKPISPHSRIYRVWGKPVSKMLLFSIGTYYTLYWTWEYLEKEELKRQSIIESTVN</sequence>
<dbReference type="EMBL" id="CP015061">
    <property type="protein sequence ID" value="QGN18047.1"/>
    <property type="molecule type" value="Genomic_DNA"/>
</dbReference>
<dbReference type="Proteomes" id="UP000422736">
    <property type="component" value="Chromosome 7"/>
</dbReference>
<reference evidence="1 2" key="1">
    <citation type="submission" date="2016-03" db="EMBL/GenBank/DDBJ databases">
        <title>How can Kluyveromyces marxianus grow so fast - potential evolutionary course in Saccharomyces Complex revealed by comparative genomics.</title>
        <authorList>
            <person name="Mo W."/>
            <person name="Lu W."/>
            <person name="Yang X."/>
            <person name="Qi J."/>
            <person name="Lv H."/>
        </authorList>
    </citation>
    <scope>NUCLEOTIDE SEQUENCE [LARGE SCALE GENOMIC DNA]</scope>
    <source>
        <strain evidence="1 2">FIM1</strain>
    </source>
</reference>